<dbReference type="PANTHER" id="PTHR38690:SF1">
    <property type="entry name" value="PROTEASE"/>
    <property type="match status" value="1"/>
</dbReference>
<dbReference type="InterPro" id="IPR011836">
    <property type="entry name" value="YhdP"/>
</dbReference>
<evidence type="ECO:0000259" key="3">
    <source>
        <dbReference type="Pfam" id="PF13116"/>
    </source>
</evidence>
<protein>
    <submittedName>
        <fullName evidence="4">TIGR02099 family protein</fullName>
    </submittedName>
</protein>
<feature type="region of interest" description="Disordered" evidence="1">
    <location>
        <begin position="1333"/>
        <end position="1355"/>
    </location>
</feature>
<dbReference type="InterPro" id="IPR025263">
    <property type="entry name" value="YhdP_central"/>
</dbReference>
<keyword evidence="5" id="KW-1185">Reference proteome</keyword>
<dbReference type="PANTHER" id="PTHR38690">
    <property type="entry name" value="PROTEASE-RELATED"/>
    <property type="match status" value="1"/>
</dbReference>
<keyword evidence="2" id="KW-0472">Membrane</keyword>
<feature type="transmembrane region" description="Helical" evidence="2">
    <location>
        <begin position="12"/>
        <end position="36"/>
    </location>
</feature>
<dbReference type="Proteomes" id="UP000288178">
    <property type="component" value="Unassembled WGS sequence"/>
</dbReference>
<evidence type="ECO:0000256" key="1">
    <source>
        <dbReference type="SAM" id="MobiDB-lite"/>
    </source>
</evidence>
<comment type="caution">
    <text evidence="4">The sequence shown here is derived from an EMBL/GenBank/DDBJ whole genome shotgun (WGS) entry which is preliminary data.</text>
</comment>
<dbReference type="Pfam" id="PF13116">
    <property type="entry name" value="YhdP"/>
    <property type="match status" value="1"/>
</dbReference>
<evidence type="ECO:0000313" key="4">
    <source>
        <dbReference type="EMBL" id="RVT52472.1"/>
    </source>
</evidence>
<dbReference type="EMBL" id="SACT01000002">
    <property type="protein sequence ID" value="RVT52472.1"/>
    <property type="molecule type" value="Genomic_DNA"/>
</dbReference>
<feature type="compositionally biased region" description="Low complexity" evidence="1">
    <location>
        <begin position="1335"/>
        <end position="1355"/>
    </location>
</feature>
<accession>A0A437JXS7</accession>
<proteinExistence type="predicted"/>
<gene>
    <name evidence="4" type="ORF">ENE75_08540</name>
</gene>
<evidence type="ECO:0000256" key="2">
    <source>
        <dbReference type="SAM" id="Phobius"/>
    </source>
</evidence>
<reference evidence="4 5" key="1">
    <citation type="submission" date="2019-01" db="EMBL/GenBank/DDBJ databases">
        <authorList>
            <person name="Chen W.-M."/>
        </authorList>
    </citation>
    <scope>NUCLEOTIDE SEQUENCE [LARGE SCALE GENOMIC DNA]</scope>
    <source>
        <strain evidence="4 5">ICH-3</strain>
    </source>
</reference>
<organism evidence="4 5">
    <name type="scientific">Rubrivivax albus</name>
    <dbReference type="NCBI Taxonomy" id="2499835"/>
    <lineage>
        <taxon>Bacteria</taxon>
        <taxon>Pseudomonadati</taxon>
        <taxon>Pseudomonadota</taxon>
        <taxon>Betaproteobacteria</taxon>
        <taxon>Burkholderiales</taxon>
        <taxon>Sphaerotilaceae</taxon>
        <taxon>Rubrivivax</taxon>
    </lineage>
</organism>
<name>A0A437JXS7_9BURK</name>
<dbReference type="RefSeq" id="WP_128197838.1">
    <property type="nucleotide sequence ID" value="NZ_SACT01000002.1"/>
</dbReference>
<evidence type="ECO:0000313" key="5">
    <source>
        <dbReference type="Proteomes" id="UP000288178"/>
    </source>
</evidence>
<keyword evidence="2" id="KW-1133">Transmembrane helix</keyword>
<keyword evidence="2" id="KW-0812">Transmembrane</keyword>
<sequence length="1355" mass="143056">MSSLPFLRTAARVAAGVLLAAWSVALIGWLTLHWGILPRLDGWRPQIEQRVGQALGVPVSIGAIRVRSGGWVPAFEVDDVRLLDREGRVALRLGKVSAALSPQSIWALEPRFAQLHLQGVGLDVRRAADGRVRVAGLDLGDPAAAGSSDPVLLDWFLQQQEFVIRAGALRWTDELRAAPPLVLSDVDIVLRNGRRQHSLRIDATPPADWGQRFALRGSFTRPLASRPSDFARWQGTLFAELPEADVSQLRRHVDLPFALEQGRGALRGWFDWADGRPAAATADLALSAVVLRLGADLPPLALAELRGRVQAQQDAGGLALAIEQLGFTTDDGQAWASSTLRLALKRDPAATADAPWASGELQLDRLSLAPLARLAARLPLPPAAHRALVDLAPQGEVSALALDWSGPPQAPWRYRAAARIAGLALQAGPAGPPAYGLPQTAGRPGLRGATVQLEATERGGQAQLALEAGAVTLPGVFEQPELALDSARAELVWTVVAGADGAPPAVVLEVRDAQLANADLALAVDGRWRTGPGTGFGTGQRLPGALTLQGRLLRGDAARVARYLPLGVPEHSRRYVERAFTAGRVTGGELVVDGDLWQFPFIDGSPGRFRIRAQVEGVRYAFVPSEPGWTSPWPALDGVTGTLEFDRAAMRIVDAQATLAGVALSGVAGGIEDLVHTQLLRLDGQARGALQDMLRFVNATPVGSWTGGALAQAQATGAADLTLSLAIPLPDPAAAKVRGGLQLAGNDLRLLPEAPLLGQARGRVDFTERGFTVQPSRAQVLGGELAFDGGTQADGSLRFRGQGQATAEALLRPGALLPLAPLLPWAGVDSTAAARPRLRGQAAYTVQMDLRQGRPEWLVTSPLTGLALDLPAPLAKPATATWPLRVQTRLASPAGRPAVELLSVDVEGRAQVRLERAADSGQLLRGSAGVGTAAPGLPSTGFDLRLAAPRVDLDAWQAAAPPGGMAAGEGQPLQVTLDTPELRLDGRRLQQVALTLQQRAAGRVSVWRAEGRADQGEGWIEWEPGLGPDAPGRVRARLSRLSLPERETPEAGLPRADAAASTAVVNVPSLSLVVDALQWRGKALGRLEVDAENRRGDGGGTEWQLDRLRLATPEATLLGRGLWRAGQRSSLAFDINLTDGGAFFERLGAGKAMQGAAGRLEGELSWPGSPLAPALDRVRGELKVALKEGRFLDAEPGVARLFGVLSLQALPRRLLLDFRDVFQQGFAFDRIDGEITLADGLARTSNLRVLGVQAAVLVEGQADIVRETQDLRIVAVPELNTAGASLAWAALNPAVGIGAFVAQLLLNKPVTAAATREFHVTGPWGEPKVVRVENADAPGAEAASAPASAARTTSP</sequence>
<dbReference type="NCBIfam" id="TIGR02099">
    <property type="entry name" value="YhdP family protein"/>
    <property type="match status" value="1"/>
</dbReference>
<feature type="domain" description="YhdP central" evidence="3">
    <location>
        <begin position="15"/>
        <end position="1329"/>
    </location>
</feature>
<dbReference type="OrthoDB" id="8521382at2"/>